<gene>
    <name evidence="1" type="ORF">RhiirA1_475642</name>
</gene>
<dbReference type="VEuPathDB" id="FungiDB:RhiirA1_475642"/>
<comment type="caution">
    <text evidence="1">The sequence shown here is derived from an EMBL/GenBank/DDBJ whole genome shotgun (WGS) entry which is preliminary data.</text>
</comment>
<name>A0A2N0QWI2_9GLOM</name>
<sequence length="191" mass="22253">MSALLDEPDLEIFSGFRRFTASGQNFKRFFSLAPGRKNLKILRFCVKHFEKSNQLEQCPNEMINSNDYNLLLPIFLWRLSSSQKGPLGFWLFGSSRFQFFAFFTERFSALVLREKAGFQFLFFMKRQVFGSCSSFLVLVLREKAGFQFSVLVLREKAGFQFLFFVKRQVFGSCSSRKGRFSVLILREKAGD</sequence>
<organism evidence="1 2">
    <name type="scientific">Rhizophagus irregularis</name>
    <dbReference type="NCBI Taxonomy" id="588596"/>
    <lineage>
        <taxon>Eukaryota</taxon>
        <taxon>Fungi</taxon>
        <taxon>Fungi incertae sedis</taxon>
        <taxon>Mucoromycota</taxon>
        <taxon>Glomeromycotina</taxon>
        <taxon>Glomeromycetes</taxon>
        <taxon>Glomerales</taxon>
        <taxon>Glomeraceae</taxon>
        <taxon>Rhizophagus</taxon>
    </lineage>
</organism>
<evidence type="ECO:0000313" key="1">
    <source>
        <dbReference type="EMBL" id="PKC55421.1"/>
    </source>
</evidence>
<evidence type="ECO:0000313" key="2">
    <source>
        <dbReference type="Proteomes" id="UP000232688"/>
    </source>
</evidence>
<dbReference type="AlphaFoldDB" id="A0A2N0QWI2"/>
<accession>A0A2N0QWI2</accession>
<reference evidence="1 2" key="1">
    <citation type="submission" date="2017-10" db="EMBL/GenBank/DDBJ databases">
        <title>Extensive intraspecific genome diversity in a model arbuscular mycorrhizal fungus.</title>
        <authorList>
            <person name="Chen E.C.H."/>
            <person name="Morin E."/>
            <person name="Baudet D."/>
            <person name="Noel J."/>
            <person name="Ndikumana S."/>
            <person name="Charron P."/>
            <person name="St-Onge C."/>
            <person name="Giorgi J."/>
            <person name="Grigoriev I.V."/>
            <person name="Roux C."/>
            <person name="Martin F.M."/>
            <person name="Corradi N."/>
        </authorList>
    </citation>
    <scope>NUCLEOTIDE SEQUENCE [LARGE SCALE GENOMIC DNA]</scope>
    <source>
        <strain evidence="1 2">A1</strain>
    </source>
</reference>
<proteinExistence type="predicted"/>
<dbReference type="Proteomes" id="UP000232688">
    <property type="component" value="Unassembled WGS sequence"/>
</dbReference>
<reference evidence="1 2" key="2">
    <citation type="submission" date="2017-10" db="EMBL/GenBank/DDBJ databases">
        <title>Genome analyses suggest a sexual origin of heterokaryosis in a supposedly ancient asexual fungus.</title>
        <authorList>
            <person name="Corradi N."/>
            <person name="Sedzielewska K."/>
            <person name="Noel J."/>
            <person name="Charron P."/>
            <person name="Farinelli L."/>
            <person name="Marton T."/>
            <person name="Kruger M."/>
            <person name="Pelin A."/>
            <person name="Brachmann A."/>
            <person name="Corradi N."/>
        </authorList>
    </citation>
    <scope>NUCLEOTIDE SEQUENCE [LARGE SCALE GENOMIC DNA]</scope>
    <source>
        <strain evidence="1 2">A1</strain>
    </source>
</reference>
<protein>
    <submittedName>
        <fullName evidence="1">Uncharacterized protein</fullName>
    </submittedName>
</protein>
<dbReference type="EMBL" id="LLXH01002617">
    <property type="protein sequence ID" value="PKC55421.1"/>
    <property type="molecule type" value="Genomic_DNA"/>
</dbReference>